<dbReference type="PANTHER" id="PTHR45810">
    <property type="entry name" value="HISTONE H3.2"/>
    <property type="match status" value="1"/>
</dbReference>
<dbReference type="PROSITE" id="PS00959">
    <property type="entry name" value="HISTONE_H3_2"/>
    <property type="match status" value="1"/>
</dbReference>
<comment type="similarity">
    <text evidence="3">Belongs to the histone H3 family.</text>
</comment>
<keyword evidence="6" id="KW-0539">Nucleus</keyword>
<gene>
    <name evidence="9" type="primary">CSE4</name>
    <name evidence="9" type="ORF">FIM1_5048</name>
</gene>
<feature type="domain" description="Core Histone H2A/H2B/H3" evidence="8">
    <location>
        <begin position="99"/>
        <end position="187"/>
    </location>
</feature>
<keyword evidence="5" id="KW-0238">DNA-binding</keyword>
<dbReference type="InterPro" id="IPR007125">
    <property type="entry name" value="H2A/H2B/H3"/>
</dbReference>
<evidence type="ECO:0000256" key="3">
    <source>
        <dbReference type="ARBA" id="ARBA00010343"/>
    </source>
</evidence>
<dbReference type="EMBL" id="CP015060">
    <property type="protein sequence ID" value="QGN17839.1"/>
    <property type="molecule type" value="Genomic_DNA"/>
</dbReference>
<reference evidence="9 10" key="1">
    <citation type="submission" date="2016-03" db="EMBL/GenBank/DDBJ databases">
        <title>How can Kluyveromyces marxianus grow so fast - potential evolutionary course in Saccharomyces Complex revealed by comparative genomics.</title>
        <authorList>
            <person name="Mo W."/>
            <person name="Lu W."/>
            <person name="Yang X."/>
            <person name="Qi J."/>
            <person name="Lv H."/>
        </authorList>
    </citation>
    <scope>NUCLEOTIDE SEQUENCE [LARGE SCALE GENOMIC DNA]</scope>
    <source>
        <strain evidence="9 10">FIM1</strain>
    </source>
</reference>
<evidence type="ECO:0000256" key="4">
    <source>
        <dbReference type="ARBA" id="ARBA00022454"/>
    </source>
</evidence>
<reference evidence="9 10" key="2">
    <citation type="submission" date="2019-11" db="EMBL/GenBank/DDBJ databases">
        <authorList>
            <person name="Lu H."/>
        </authorList>
    </citation>
    <scope>NUCLEOTIDE SEQUENCE [LARGE SCALE GENOMIC DNA]</scope>
    <source>
        <strain evidence="9 10">FIM1</strain>
    </source>
</reference>
<evidence type="ECO:0000256" key="2">
    <source>
        <dbReference type="ARBA" id="ARBA00004286"/>
    </source>
</evidence>
<protein>
    <submittedName>
        <fullName evidence="9">Histone H3-like centromeric protein CSE4</fullName>
    </submittedName>
</protein>
<evidence type="ECO:0000313" key="10">
    <source>
        <dbReference type="Proteomes" id="UP000422736"/>
    </source>
</evidence>
<keyword evidence="4" id="KW-0158">Chromosome</keyword>
<dbReference type="InterPro" id="IPR009072">
    <property type="entry name" value="Histone-fold"/>
</dbReference>
<dbReference type="SMART" id="SM00428">
    <property type="entry name" value="H3"/>
    <property type="match status" value="1"/>
</dbReference>
<evidence type="ECO:0000256" key="7">
    <source>
        <dbReference type="ARBA" id="ARBA00023269"/>
    </source>
</evidence>
<keyword evidence="7" id="KW-0544">Nucleosome core</keyword>
<evidence type="ECO:0000256" key="6">
    <source>
        <dbReference type="ARBA" id="ARBA00023242"/>
    </source>
</evidence>
<evidence type="ECO:0000256" key="5">
    <source>
        <dbReference type="ARBA" id="ARBA00023125"/>
    </source>
</evidence>
<keyword evidence="10" id="KW-1185">Reference proteome</keyword>
<dbReference type="PRINTS" id="PR00622">
    <property type="entry name" value="HISTONEH3"/>
</dbReference>
<dbReference type="InterPro" id="IPR000164">
    <property type="entry name" value="Histone_H3/CENP-A"/>
</dbReference>
<dbReference type="SUPFAM" id="SSF47113">
    <property type="entry name" value="Histone-fold"/>
    <property type="match status" value="1"/>
</dbReference>
<dbReference type="Pfam" id="PF00125">
    <property type="entry name" value="Histone"/>
    <property type="match status" value="1"/>
</dbReference>
<dbReference type="Gene3D" id="1.10.20.10">
    <property type="entry name" value="Histone, subunit A"/>
    <property type="match status" value="1"/>
</dbReference>
<comment type="subcellular location">
    <subcellularLocation>
        <location evidence="2">Chromosome</location>
    </subcellularLocation>
    <subcellularLocation>
        <location evidence="1">Nucleus</location>
    </subcellularLocation>
</comment>
<dbReference type="CDD" id="cd22911">
    <property type="entry name" value="HFD_H3"/>
    <property type="match status" value="1"/>
</dbReference>
<organism evidence="9 10">
    <name type="scientific">Kluyveromyces marxianus</name>
    <name type="common">Yeast</name>
    <name type="synonym">Candida kefyr</name>
    <dbReference type="NCBI Taxonomy" id="4911"/>
    <lineage>
        <taxon>Eukaryota</taxon>
        <taxon>Fungi</taxon>
        <taxon>Dikarya</taxon>
        <taxon>Ascomycota</taxon>
        <taxon>Saccharomycotina</taxon>
        <taxon>Saccharomycetes</taxon>
        <taxon>Saccharomycetales</taxon>
        <taxon>Saccharomycetaceae</taxon>
        <taxon>Kluyveromyces</taxon>
    </lineage>
</organism>
<accession>A0ABX6EZQ6</accession>
<evidence type="ECO:0000259" key="8">
    <source>
        <dbReference type="Pfam" id="PF00125"/>
    </source>
</evidence>
<sequence>MEQSVRSIDGARSVAGAGRTIIDRESINQRALQLLQRNRQRRLLLKRSEDRARYIPERREQKRELDETLETRNVPQHHISAHERITKAKSHGSKYKPSDLALAEIRKYQRSTDLLISRMPFARLVKEVTDQFASDEEPLRWQSMAIMALQEASEAYLVGLLEHTNLLALHAKRITIMRKDMQLARRIRGQFI</sequence>
<dbReference type="Proteomes" id="UP000422736">
    <property type="component" value="Chromosome 8"/>
</dbReference>
<evidence type="ECO:0000313" key="9">
    <source>
        <dbReference type="EMBL" id="QGN17839.1"/>
    </source>
</evidence>
<dbReference type="PANTHER" id="PTHR45810:SF17">
    <property type="entry name" value="HISTONE H3-LIKE CENTROMERIC PROTEIN A"/>
    <property type="match status" value="1"/>
</dbReference>
<evidence type="ECO:0000256" key="1">
    <source>
        <dbReference type="ARBA" id="ARBA00004123"/>
    </source>
</evidence>
<proteinExistence type="inferred from homology"/>
<name>A0ABX6EZQ6_KLUMA</name>